<evidence type="ECO:0000313" key="2">
    <source>
        <dbReference type="EMBL" id="KIE47238.1"/>
    </source>
</evidence>
<dbReference type="InterPro" id="IPR029064">
    <property type="entry name" value="Ribosomal_eL30-like_sf"/>
</dbReference>
<dbReference type="InterPro" id="IPR004038">
    <property type="entry name" value="Ribosomal_eL8/eL30/eS12/Gad45"/>
</dbReference>
<protein>
    <submittedName>
        <fullName evidence="2">Ribosomal L7Ae/L30e/S12e/Gadd45 family protein</fullName>
    </submittedName>
</protein>
<dbReference type="RefSeq" id="WP_039631970.1">
    <property type="nucleotide sequence ID" value="NZ_AYSO01000015.1"/>
</dbReference>
<comment type="caution">
    <text evidence="2">The sequence shown here is derived from an EMBL/GenBank/DDBJ whole genome shotgun (WGS) entry which is preliminary data.</text>
</comment>
<name>A0A0C1U643_9CLOT</name>
<organism evidence="2 3">
    <name type="scientific">Clostridium argentinense CDC 2741</name>
    <dbReference type="NCBI Taxonomy" id="1418104"/>
    <lineage>
        <taxon>Bacteria</taxon>
        <taxon>Bacillati</taxon>
        <taxon>Bacillota</taxon>
        <taxon>Clostridia</taxon>
        <taxon>Eubacteriales</taxon>
        <taxon>Clostridiaceae</taxon>
        <taxon>Clostridium</taxon>
    </lineage>
</organism>
<evidence type="ECO:0000313" key="3">
    <source>
        <dbReference type="Proteomes" id="UP000031366"/>
    </source>
</evidence>
<feature type="domain" description="Ribosomal protein eL8/eL30/eS12/Gadd45" evidence="1">
    <location>
        <begin position="4"/>
        <end position="94"/>
    </location>
</feature>
<dbReference type="AlphaFoldDB" id="A0A0C1U643"/>
<sequence>MTNKFYQFLGLTKKSGNLIEGYNKCEEAIKKQKVYLVILSLECSENTKDKFKRYCSDKEIPLLENVPKFQLGISLGREEINVLCVKDKNMSEKLIDLWQ</sequence>
<dbReference type="Proteomes" id="UP000031366">
    <property type="component" value="Unassembled WGS sequence"/>
</dbReference>
<accession>A0A0C1U643</accession>
<dbReference type="OrthoDB" id="9794863at2"/>
<dbReference type="Pfam" id="PF01248">
    <property type="entry name" value="Ribosomal_L7Ae"/>
    <property type="match status" value="1"/>
</dbReference>
<dbReference type="STRING" id="29341.RSJ17_14375"/>
<dbReference type="Gene3D" id="3.30.1330.30">
    <property type="match status" value="1"/>
</dbReference>
<keyword evidence="3" id="KW-1185">Reference proteome</keyword>
<reference evidence="2 3" key="1">
    <citation type="journal article" date="2015" name="Infect. Genet. Evol.">
        <title>Genomic sequences of six botulinum neurotoxin-producing strains representing three clostridial species illustrate the mobility and diversity of botulinum neurotoxin genes.</title>
        <authorList>
            <person name="Smith T.J."/>
            <person name="Hill K.K."/>
            <person name="Xie G."/>
            <person name="Foley B.T."/>
            <person name="Williamson C.H."/>
            <person name="Foster J.T."/>
            <person name="Johnson S.L."/>
            <person name="Chertkov O."/>
            <person name="Teshima H."/>
            <person name="Gibbons H.S."/>
            <person name="Johnsky L.A."/>
            <person name="Karavis M.A."/>
            <person name="Smith L.A."/>
        </authorList>
    </citation>
    <scope>NUCLEOTIDE SEQUENCE [LARGE SCALE GENOMIC DNA]</scope>
    <source>
        <strain evidence="2 3">CDC 2741</strain>
    </source>
</reference>
<dbReference type="EMBL" id="AYSO01000015">
    <property type="protein sequence ID" value="KIE47238.1"/>
    <property type="molecule type" value="Genomic_DNA"/>
</dbReference>
<evidence type="ECO:0000259" key="1">
    <source>
        <dbReference type="Pfam" id="PF01248"/>
    </source>
</evidence>
<proteinExistence type="predicted"/>
<gene>
    <name evidence="2" type="ORF">U732_1163</name>
</gene>
<dbReference type="NCBIfam" id="NF004078">
    <property type="entry name" value="PRK05583.1"/>
    <property type="match status" value="1"/>
</dbReference>
<dbReference type="SUPFAM" id="SSF55315">
    <property type="entry name" value="L30e-like"/>
    <property type="match status" value="1"/>
</dbReference>